<reference evidence="1 2" key="1">
    <citation type="submission" date="2017-06" db="EMBL/GenBank/DDBJ databases">
        <authorList>
            <person name="Kim H.J."/>
            <person name="Triplett B.A."/>
        </authorList>
    </citation>
    <scope>NUCLEOTIDE SEQUENCE [LARGE SCALE GENOMIC DNA]</scope>
    <source>
        <strain evidence="1 2">DSM 11445</strain>
    </source>
</reference>
<accession>A0A239ELQ9</accession>
<proteinExistence type="predicted"/>
<name>A0A239ELQ9_9RHOB</name>
<dbReference type="EMBL" id="FZON01000015">
    <property type="protein sequence ID" value="SNS44842.1"/>
    <property type="molecule type" value="Genomic_DNA"/>
</dbReference>
<protein>
    <submittedName>
        <fullName evidence="1">Uncharacterized protein</fullName>
    </submittedName>
</protein>
<sequence length="121" mass="13560">MTQDRNPKDTAVRGVRRVRAATPQGNMWRAIRGLGAFTYRDVAMHANTSSVPVSEGAARDYCRMLANAGYLRVERKAQPKGRLAVYRLVRDTGPRPPREKRVRAVWDDNRGEYAYIAGGVA</sequence>
<evidence type="ECO:0000313" key="1">
    <source>
        <dbReference type="EMBL" id="SNS44842.1"/>
    </source>
</evidence>
<organism evidence="1 2">
    <name type="scientific">Antarctobacter heliothermus</name>
    <dbReference type="NCBI Taxonomy" id="74033"/>
    <lineage>
        <taxon>Bacteria</taxon>
        <taxon>Pseudomonadati</taxon>
        <taxon>Pseudomonadota</taxon>
        <taxon>Alphaproteobacteria</taxon>
        <taxon>Rhodobacterales</taxon>
        <taxon>Roseobacteraceae</taxon>
        <taxon>Antarctobacter</taxon>
    </lineage>
</organism>
<dbReference type="AlphaFoldDB" id="A0A239ELQ9"/>
<dbReference type="RefSeq" id="WP_089277737.1">
    <property type="nucleotide sequence ID" value="NZ_FZON01000015.1"/>
</dbReference>
<evidence type="ECO:0000313" key="2">
    <source>
        <dbReference type="Proteomes" id="UP000198440"/>
    </source>
</evidence>
<gene>
    <name evidence="1" type="ORF">SAMN04488078_101567</name>
</gene>
<dbReference type="OrthoDB" id="8080957at2"/>
<dbReference type="Proteomes" id="UP000198440">
    <property type="component" value="Unassembled WGS sequence"/>
</dbReference>